<dbReference type="Ensembl" id="ENSSDAT00000002455.1">
    <property type="protein sequence ID" value="ENSSDAP00000002129.1"/>
    <property type="gene ID" value="ENSSDAG00000001993.1"/>
</dbReference>
<name>A0A8C9P270_SPEDA</name>
<evidence type="ECO:0000313" key="2">
    <source>
        <dbReference type="Proteomes" id="UP000694422"/>
    </source>
</evidence>
<evidence type="ECO:0000313" key="1">
    <source>
        <dbReference type="Ensembl" id="ENSSDAP00000002129.1"/>
    </source>
</evidence>
<dbReference type="AlphaFoldDB" id="A0A8C9P270"/>
<dbReference type="Proteomes" id="UP000694422">
    <property type="component" value="Unplaced"/>
</dbReference>
<reference evidence="1" key="2">
    <citation type="submission" date="2025-09" db="UniProtKB">
        <authorList>
            <consortium name="Ensembl"/>
        </authorList>
    </citation>
    <scope>IDENTIFICATION</scope>
</reference>
<organism evidence="1 2">
    <name type="scientific">Spermophilus dauricus</name>
    <name type="common">Daurian ground squirrel</name>
    <dbReference type="NCBI Taxonomy" id="99837"/>
    <lineage>
        <taxon>Eukaryota</taxon>
        <taxon>Metazoa</taxon>
        <taxon>Chordata</taxon>
        <taxon>Craniata</taxon>
        <taxon>Vertebrata</taxon>
        <taxon>Euteleostomi</taxon>
        <taxon>Mammalia</taxon>
        <taxon>Eutheria</taxon>
        <taxon>Euarchontoglires</taxon>
        <taxon>Glires</taxon>
        <taxon>Rodentia</taxon>
        <taxon>Sciuromorpha</taxon>
        <taxon>Sciuridae</taxon>
        <taxon>Xerinae</taxon>
        <taxon>Marmotini</taxon>
        <taxon>Spermophilus</taxon>
    </lineage>
</organism>
<accession>A0A8C9P270</accession>
<keyword evidence="2" id="KW-1185">Reference proteome</keyword>
<reference evidence="1" key="1">
    <citation type="submission" date="2025-08" db="UniProtKB">
        <authorList>
            <consortium name="Ensembl"/>
        </authorList>
    </citation>
    <scope>IDENTIFICATION</scope>
</reference>
<sequence>MVAHDDIGGLLPIKRTIRVLDVNNQSFREQEEIEALFEGCSKL</sequence>
<protein>
    <submittedName>
        <fullName evidence="1">Neuroepithelial cell transforming 1</fullName>
    </submittedName>
</protein>
<proteinExistence type="predicted"/>